<dbReference type="STRING" id="656519.Halsa_1755"/>
<comment type="function">
    <text evidence="6">Catalyzes the interconversion of 2-phosphoglycerate and 3-phosphoglycerate.</text>
</comment>
<feature type="binding site" evidence="6 8">
    <location>
        <begin position="186"/>
        <end position="187"/>
    </location>
    <ligand>
        <name>substrate</name>
    </ligand>
</feature>
<evidence type="ECO:0000256" key="2">
    <source>
        <dbReference type="ARBA" id="ARBA00006717"/>
    </source>
</evidence>
<reference evidence="11 12" key="1">
    <citation type="submission" date="2010-11" db="EMBL/GenBank/DDBJ databases">
        <title>Complete sequence of Halanaerobium sp. sapolanicus.</title>
        <authorList>
            <consortium name="US DOE Joint Genome Institute"/>
            <person name="Lucas S."/>
            <person name="Copeland A."/>
            <person name="Lapidus A."/>
            <person name="Cheng J.-F."/>
            <person name="Bruce D."/>
            <person name="Goodwin L."/>
            <person name="Pitluck S."/>
            <person name="Davenport K."/>
            <person name="Detter J.C."/>
            <person name="Han C."/>
            <person name="Tapia R."/>
            <person name="Land M."/>
            <person name="Hauser L."/>
            <person name="Jeffries C."/>
            <person name="Kyrpides N."/>
            <person name="Ivanova N."/>
            <person name="Mikhailova N."/>
            <person name="Begemann M.B."/>
            <person name="Mormile M.R."/>
            <person name="Wall J.D."/>
            <person name="Elias D.A."/>
            <person name="Woyke T."/>
        </authorList>
    </citation>
    <scope>NUCLEOTIDE SEQUENCE [LARGE SCALE GENOMIC DNA]</scope>
    <source>
        <strain evidence="12">sapolanicus</strain>
    </source>
</reference>
<keyword evidence="4 6" id="KW-0324">Glycolysis</keyword>
<dbReference type="PIRSF" id="PIRSF000709">
    <property type="entry name" value="6PFK_2-Ptase"/>
    <property type="match status" value="1"/>
</dbReference>
<comment type="pathway">
    <text evidence="6">Carbohydrate degradation; glycolysis; pyruvate from D-glyceraldehyde 3-phosphate: step 3/5.</text>
</comment>
<dbReference type="GO" id="GO:0006094">
    <property type="term" value="P:gluconeogenesis"/>
    <property type="evidence" value="ECO:0007669"/>
    <property type="project" value="UniProtKB-UniRule"/>
</dbReference>
<dbReference type="HOGENOM" id="CLU_033323_1_1_9"/>
<protein>
    <recommendedName>
        <fullName evidence="6">2,3-bisphosphoglycerate-dependent phosphoglycerate mutase</fullName>
        <shortName evidence="6">BPG-dependent PGAM</shortName>
        <shortName evidence="6">PGAM</shortName>
        <shortName evidence="6">Phosphoglyceromutase</shortName>
        <shortName evidence="6">dPGM</shortName>
        <ecNumber evidence="6">5.4.2.11</ecNumber>
    </recommendedName>
</protein>
<comment type="similarity">
    <text evidence="2 6">Belongs to the phosphoglycerate mutase family. BPG-dependent PGAM subfamily.</text>
</comment>
<dbReference type="UniPathway" id="UPA00109">
    <property type="reaction ID" value="UER00186"/>
</dbReference>
<evidence type="ECO:0000256" key="5">
    <source>
        <dbReference type="ARBA" id="ARBA00023235"/>
    </source>
</evidence>
<dbReference type="HAMAP" id="MF_01039">
    <property type="entry name" value="PGAM_GpmA"/>
    <property type="match status" value="1"/>
</dbReference>
<dbReference type="Pfam" id="PF00300">
    <property type="entry name" value="His_Phos_1"/>
    <property type="match status" value="2"/>
</dbReference>
<feature type="region of interest" description="Disordered" evidence="10">
    <location>
        <begin position="120"/>
        <end position="147"/>
    </location>
</feature>
<keyword evidence="12" id="KW-1185">Reference proteome</keyword>
<dbReference type="SMART" id="SM00855">
    <property type="entry name" value="PGAM"/>
    <property type="match status" value="1"/>
</dbReference>
<keyword evidence="5 6" id="KW-0413">Isomerase</keyword>
<evidence type="ECO:0000313" key="11">
    <source>
        <dbReference type="EMBL" id="ADQ15174.1"/>
    </source>
</evidence>
<organism evidence="11 12">
    <name type="scientific">Halanaerobium hydrogeniformans</name>
    <name type="common">Halanaerobium sp. (strain sapolanicus)</name>
    <dbReference type="NCBI Taxonomy" id="656519"/>
    <lineage>
        <taxon>Bacteria</taxon>
        <taxon>Bacillati</taxon>
        <taxon>Bacillota</taxon>
        <taxon>Clostridia</taxon>
        <taxon>Halanaerobiales</taxon>
        <taxon>Halanaerobiaceae</taxon>
        <taxon>Halanaerobium</taxon>
    </lineage>
</organism>
<feature type="compositionally biased region" description="Basic and acidic residues" evidence="10">
    <location>
        <begin position="130"/>
        <end position="143"/>
    </location>
</feature>
<evidence type="ECO:0000256" key="8">
    <source>
        <dbReference type="PIRSR" id="PIRSR613078-2"/>
    </source>
</evidence>
<dbReference type="KEGG" id="has:Halsa_1755"/>
<feature type="binding site" evidence="6 8">
    <location>
        <position position="63"/>
    </location>
    <ligand>
        <name>substrate</name>
    </ligand>
</feature>
<feature type="active site" description="Proton donor/acceptor" evidence="6 7">
    <location>
        <position position="90"/>
    </location>
</feature>
<dbReference type="InterPro" id="IPR029033">
    <property type="entry name" value="His_PPase_superfam"/>
</dbReference>
<evidence type="ECO:0000256" key="9">
    <source>
        <dbReference type="PIRSR" id="PIRSR613078-3"/>
    </source>
</evidence>
<dbReference type="AlphaFoldDB" id="E4RIV4"/>
<dbReference type="NCBIfam" id="NF010713">
    <property type="entry name" value="PRK14115.1"/>
    <property type="match status" value="1"/>
</dbReference>
<dbReference type="PANTHER" id="PTHR11931">
    <property type="entry name" value="PHOSPHOGLYCERATE MUTASE"/>
    <property type="match status" value="1"/>
</dbReference>
<dbReference type="GO" id="GO:0006096">
    <property type="term" value="P:glycolytic process"/>
    <property type="evidence" value="ECO:0007669"/>
    <property type="project" value="UniProtKB-UniRule"/>
</dbReference>
<name>E4RIV4_HALHG</name>
<dbReference type="eggNOG" id="COG0588">
    <property type="taxonomic scope" value="Bacteria"/>
</dbReference>
<reference evidence="11 12" key="2">
    <citation type="journal article" date="2011" name="J. Bacteriol.">
        <title>Complete Genome Sequence of the Haloalkaliphilic, Hydrogen Producing Halanaerobium hydrogenoformans.</title>
        <authorList>
            <person name="Brown S.D."/>
            <person name="Begemann M.B."/>
            <person name="Mormile M.R."/>
            <person name="Wall J.D."/>
            <person name="Han C.S."/>
            <person name="Goodwin L.A."/>
            <person name="Pitluck S."/>
            <person name="Land M.L."/>
            <person name="Hauser L.J."/>
            <person name="Elias D.A."/>
        </authorList>
    </citation>
    <scope>NUCLEOTIDE SEQUENCE [LARGE SCALE GENOMIC DNA]</scope>
    <source>
        <strain evidence="12">sapolanicus</strain>
    </source>
</reference>
<evidence type="ECO:0000256" key="1">
    <source>
        <dbReference type="ARBA" id="ARBA00000380"/>
    </source>
</evidence>
<feature type="binding site" evidence="6 8">
    <location>
        <position position="101"/>
    </location>
    <ligand>
        <name>substrate</name>
    </ligand>
</feature>
<dbReference type="NCBIfam" id="TIGR01258">
    <property type="entry name" value="pgm_1"/>
    <property type="match status" value="1"/>
</dbReference>
<evidence type="ECO:0000256" key="10">
    <source>
        <dbReference type="SAM" id="MobiDB-lite"/>
    </source>
</evidence>
<evidence type="ECO:0000256" key="4">
    <source>
        <dbReference type="ARBA" id="ARBA00023152"/>
    </source>
</evidence>
<evidence type="ECO:0000256" key="7">
    <source>
        <dbReference type="PIRSR" id="PIRSR613078-1"/>
    </source>
</evidence>
<feature type="site" description="Transition state stabilizer" evidence="6 9">
    <location>
        <position position="185"/>
    </location>
</feature>
<dbReference type="Proteomes" id="UP000007434">
    <property type="component" value="Chromosome"/>
</dbReference>
<feature type="binding site" evidence="6 8">
    <location>
        <begin position="117"/>
        <end position="118"/>
    </location>
    <ligand>
        <name>substrate</name>
    </ligand>
</feature>
<proteinExistence type="inferred from homology"/>
<keyword evidence="3 6" id="KW-0312">Gluconeogenesis</keyword>
<comment type="catalytic activity">
    <reaction evidence="1 6">
        <text>(2R)-2-phosphoglycerate = (2R)-3-phosphoglycerate</text>
        <dbReference type="Rhea" id="RHEA:15901"/>
        <dbReference type="ChEBI" id="CHEBI:58272"/>
        <dbReference type="ChEBI" id="CHEBI:58289"/>
        <dbReference type="EC" id="5.4.2.11"/>
    </reaction>
</comment>
<evidence type="ECO:0000256" key="3">
    <source>
        <dbReference type="ARBA" id="ARBA00022432"/>
    </source>
</evidence>
<sequence length="250" mass="28789">MIIVKKIVFVRHGQSEWNLANKFTGWTDVDLSEQGIKEAEAAGEILEKEGFTFDLAFTSYLKRATKTLNIILDIMDLHWIPVIKSWKLNERHYGDLQGLNKAEMTEKVGEEQVHIWRRSFDTPPPALDADDSRHPKNESKYDELSEAELPDSESLKMTIKRVMPFWEKTIVPKIKEGRKIIISAHGNSLRALVKHLDNISDEEISSLNIPTGRPLVYEFDEEMNVLDSYYLGDQEEIDAEMQKVKDQAKS</sequence>
<accession>E4RIV4</accession>
<evidence type="ECO:0000313" key="12">
    <source>
        <dbReference type="Proteomes" id="UP000007434"/>
    </source>
</evidence>
<feature type="binding site" evidence="6 8">
    <location>
        <begin position="24"/>
        <end position="25"/>
    </location>
    <ligand>
        <name>substrate</name>
    </ligand>
</feature>
<dbReference type="Gene3D" id="3.40.50.1240">
    <property type="entry name" value="Phosphoglycerate mutase-like"/>
    <property type="match status" value="1"/>
</dbReference>
<dbReference type="InterPro" id="IPR005952">
    <property type="entry name" value="Phosphogly_mut1"/>
</dbReference>
<dbReference type="SUPFAM" id="SSF53254">
    <property type="entry name" value="Phosphoglycerate mutase-like"/>
    <property type="match status" value="1"/>
</dbReference>
<dbReference type="CDD" id="cd07067">
    <property type="entry name" value="HP_PGM_like"/>
    <property type="match status" value="1"/>
</dbReference>
<dbReference type="OrthoDB" id="9781415at2"/>
<evidence type="ECO:0000256" key="6">
    <source>
        <dbReference type="HAMAP-Rule" id="MF_01039"/>
    </source>
</evidence>
<dbReference type="EMBL" id="CP002304">
    <property type="protein sequence ID" value="ADQ15174.1"/>
    <property type="molecule type" value="Genomic_DNA"/>
</dbReference>
<dbReference type="FunFam" id="3.40.50.1240:FF:000003">
    <property type="entry name" value="2,3-bisphosphoglycerate-dependent phosphoglycerate mutase"/>
    <property type="match status" value="1"/>
</dbReference>
<feature type="binding site" evidence="6 8">
    <location>
        <begin position="90"/>
        <end position="93"/>
    </location>
    <ligand>
        <name>substrate</name>
    </ligand>
</feature>
<feature type="binding site" evidence="6 8">
    <location>
        <begin position="11"/>
        <end position="18"/>
    </location>
    <ligand>
        <name>substrate</name>
    </ligand>
</feature>
<dbReference type="EC" id="5.4.2.11" evidence="6"/>
<dbReference type="GO" id="GO:0004619">
    <property type="term" value="F:phosphoglycerate mutase activity"/>
    <property type="evidence" value="ECO:0007669"/>
    <property type="project" value="UniProtKB-UniRule"/>
</dbReference>
<gene>
    <name evidence="6" type="primary">gpmA</name>
    <name evidence="11" type="ordered locus">Halsa_1755</name>
</gene>
<dbReference type="InterPro" id="IPR013078">
    <property type="entry name" value="His_Pase_superF_clade-1"/>
</dbReference>
<feature type="active site" description="Tele-phosphohistidine intermediate" evidence="6 7">
    <location>
        <position position="12"/>
    </location>
</feature>